<name>A0A2M7XG49_9BACT</name>
<evidence type="ECO:0000313" key="2">
    <source>
        <dbReference type="Proteomes" id="UP000231263"/>
    </source>
</evidence>
<protein>
    <submittedName>
        <fullName evidence="1">Uncharacterized protein</fullName>
    </submittedName>
</protein>
<organism evidence="1 2">
    <name type="scientific">Candidatus Uhrbacteria bacterium CG_4_9_14_3_um_filter_41_35</name>
    <dbReference type="NCBI Taxonomy" id="1975034"/>
    <lineage>
        <taxon>Bacteria</taxon>
        <taxon>Candidatus Uhriibacteriota</taxon>
    </lineage>
</organism>
<comment type="caution">
    <text evidence="1">The sequence shown here is derived from an EMBL/GenBank/DDBJ whole genome shotgun (WGS) entry which is preliminary data.</text>
</comment>
<proteinExistence type="predicted"/>
<dbReference type="EMBL" id="PFWT01000007">
    <property type="protein sequence ID" value="PJA46870.1"/>
    <property type="molecule type" value="Genomic_DNA"/>
</dbReference>
<gene>
    <name evidence="1" type="ORF">CO173_01455</name>
</gene>
<accession>A0A2M7XG49</accession>
<evidence type="ECO:0000313" key="1">
    <source>
        <dbReference type="EMBL" id="PJA46870.1"/>
    </source>
</evidence>
<reference evidence="2" key="1">
    <citation type="submission" date="2017-09" db="EMBL/GenBank/DDBJ databases">
        <title>Depth-based differentiation of microbial function through sediment-hosted aquifers and enrichment of novel symbionts in the deep terrestrial subsurface.</title>
        <authorList>
            <person name="Probst A.J."/>
            <person name="Ladd B."/>
            <person name="Jarett J.K."/>
            <person name="Geller-Mcgrath D.E."/>
            <person name="Sieber C.M.K."/>
            <person name="Emerson J.B."/>
            <person name="Anantharaman K."/>
            <person name="Thomas B.C."/>
            <person name="Malmstrom R."/>
            <person name="Stieglmeier M."/>
            <person name="Klingl A."/>
            <person name="Woyke T."/>
            <person name="Ryan C.M."/>
            <person name="Banfield J.F."/>
        </authorList>
    </citation>
    <scope>NUCLEOTIDE SEQUENCE [LARGE SCALE GENOMIC DNA]</scope>
</reference>
<sequence>MDSENSAICPTYRLYQTNPYNIGTLVNNVLAEHARLQELFGRVLQTPSVYIPGRLKGVPGKKILHAFTEVGIYAQDLPVSSVRASIMNLAAKDIATRFGSEAVVFFLNPRASAERLDNDAVQQVLSALRTPGVHEVGVWAGQNPQHAYVGAGFVDAGTALYRASNLLDRPFDPITDDPESGAPSWQVRDLVSKESYNLCGAEDALRKSVFRSLAIVSTAGKLYGNDIMSGGNDTLHWFKLTRAWLLWLASFEQEPVGLWLNEISLEARTDSFNHFVRDHLRGVHPKWQDEAEKVARAIQLLNYEVYLKA</sequence>
<dbReference type="Proteomes" id="UP000231263">
    <property type="component" value="Unassembled WGS sequence"/>
</dbReference>
<dbReference type="AlphaFoldDB" id="A0A2M7XG49"/>